<evidence type="ECO:0000313" key="6">
    <source>
        <dbReference type="Proteomes" id="UP000438983"/>
    </source>
</evidence>
<evidence type="ECO:0000256" key="2">
    <source>
        <dbReference type="ARBA" id="ARBA00023239"/>
    </source>
</evidence>
<organism evidence="5 6">
    <name type="scientific">Stutzerimonas stutzeri</name>
    <name type="common">Pseudomonas stutzeri</name>
    <dbReference type="NCBI Taxonomy" id="316"/>
    <lineage>
        <taxon>Bacteria</taxon>
        <taxon>Pseudomonadati</taxon>
        <taxon>Pseudomonadota</taxon>
        <taxon>Gammaproteobacteria</taxon>
        <taxon>Pseudomonadales</taxon>
        <taxon>Pseudomonadaceae</taxon>
        <taxon>Stutzerimonas</taxon>
    </lineage>
</organism>
<dbReference type="InterPro" id="IPR007506">
    <property type="entry name" value="PMDh-L-like_dom"/>
</dbReference>
<sequence>MLRSDQQPATRQPPTTVDIPGRCLVPGGAQAACLHADTGLSFWGGVDPGSGEVIDRHHPLSGRLIAGTVLVIPSGRGSCTGSSVLLELILNGHAPAALVFAEPDEILTLGVLVAQQLFGRSLPVASIGARAFAALREASYLRVDNGRVLGFAEPPTDHWHASAASPNDDPPAGIILTEHDRAMLTGAHGKATQAAMQILLRMAELQGAQALVDITQAHIDGCIYTGPASLRFARQLADWGARVKVPTTLNSISVDQRHWRRMGVDAAFGEPASQLADAYVEMGASASFTCAPYLLDSAPQAGEQIVWAESNAVVYANSVLAARTLKYPDFLDICIALTGRAPLTGCHLADRRHATLRIDLPPLAHLDDAFYPLLGYHTGLLCGSEIPLICGLEQATPSLDDLKAFGAAFATTSAAPMFHILGITPEATSVEAALGGQAPRRTLRIRHAELLESWRELDSAESVQVDLICLGNPHFSLSEFAQLAQLCAGKVKHAGVAVLVTCGRAIQRQAREAGHLSVLERFGVQVVTDTCWCMIDEPVVPLNARTLMTNSGKYAHYAPGLVGRQVHFGSLADCVATACSGQAGGRLPRWLDAGLDQGVC</sequence>
<dbReference type="AlphaFoldDB" id="A0A6I6LLK5"/>
<protein>
    <submittedName>
        <fullName evidence="5">DUF521 domain-containing protein</fullName>
    </submittedName>
</protein>
<accession>A0A6I6LLK5</accession>
<dbReference type="CDD" id="cd01355">
    <property type="entry name" value="AcnX"/>
    <property type="match status" value="1"/>
</dbReference>
<proteinExistence type="predicted"/>
<gene>
    <name evidence="5" type="ORF">GQA94_04665</name>
</gene>
<dbReference type="InterPro" id="IPR012047">
    <property type="entry name" value="AcnX"/>
</dbReference>
<dbReference type="SUPFAM" id="SSF52016">
    <property type="entry name" value="LeuD/IlvD-like"/>
    <property type="match status" value="1"/>
</dbReference>
<dbReference type="Pfam" id="PF04412">
    <property type="entry name" value="AcnX"/>
    <property type="match status" value="1"/>
</dbReference>
<dbReference type="OrthoDB" id="1550274at2"/>
<dbReference type="PIRSF" id="PIRSF036630">
    <property type="entry name" value="UCP036630"/>
    <property type="match status" value="1"/>
</dbReference>
<dbReference type="Proteomes" id="UP000438983">
    <property type="component" value="Chromosome"/>
</dbReference>
<name>A0A6I6LLK5_STUST</name>
<evidence type="ECO:0000313" key="5">
    <source>
        <dbReference type="EMBL" id="QGZ29395.1"/>
    </source>
</evidence>
<dbReference type="EMBL" id="CP046902">
    <property type="protein sequence ID" value="QGZ29395.1"/>
    <property type="molecule type" value="Genomic_DNA"/>
</dbReference>
<reference evidence="5 6" key="1">
    <citation type="submission" date="2019-12" db="EMBL/GenBank/DDBJ databases">
        <title>Complete genome sequence of Pseudomonas stutzeri.</title>
        <authorList>
            <person name="Lim S.R."/>
            <person name="Kim J.H."/>
        </authorList>
    </citation>
    <scope>NUCLEOTIDE SEQUENCE [LARGE SCALE GENOMIC DNA]</scope>
    <source>
        <strain evidence="5 6">PM101005</strain>
    </source>
</reference>
<dbReference type="RefSeq" id="WP_158186980.1">
    <property type="nucleotide sequence ID" value="NZ_CP046902.1"/>
</dbReference>
<evidence type="ECO:0000256" key="1">
    <source>
        <dbReference type="ARBA" id="ARBA00023004"/>
    </source>
</evidence>
<dbReference type="PANTHER" id="PTHR36577:SF3">
    <property type="entry name" value="DUF521 DOMAIN PROTEIN (AFU_ORTHOLOGUE AFUA_6G00490)"/>
    <property type="match status" value="1"/>
</dbReference>
<evidence type="ECO:0000259" key="4">
    <source>
        <dbReference type="Pfam" id="PF04412"/>
    </source>
</evidence>
<evidence type="ECO:0000259" key="3">
    <source>
        <dbReference type="Pfam" id="PF01989"/>
    </source>
</evidence>
<dbReference type="PANTHER" id="PTHR36577">
    <property type="entry name" value="DUF521 DOMAIN PROTEIN (AFU_ORTHOLOGUE AFUA_6G00490)"/>
    <property type="match status" value="1"/>
</dbReference>
<feature type="domain" description="Phosphomevalonate dehydratase small subunit-like" evidence="3">
    <location>
        <begin position="40"/>
        <end position="115"/>
    </location>
</feature>
<dbReference type="CDD" id="cd01356">
    <property type="entry name" value="AcnX_swivel"/>
    <property type="match status" value="1"/>
</dbReference>
<feature type="domain" description="Phosphomevalonate dehydratase large subunit-like" evidence="4">
    <location>
        <begin position="175"/>
        <end position="575"/>
    </location>
</feature>
<keyword evidence="2" id="KW-0456">Lyase</keyword>
<dbReference type="Gene3D" id="3.50.30.10">
    <property type="entry name" value="Phosphohistidine domain"/>
    <property type="match status" value="1"/>
</dbReference>
<dbReference type="Pfam" id="PF01989">
    <property type="entry name" value="AcnX_swivel_put"/>
    <property type="match status" value="1"/>
</dbReference>
<dbReference type="GO" id="GO:0016829">
    <property type="term" value="F:lyase activity"/>
    <property type="evidence" value="ECO:0007669"/>
    <property type="project" value="UniProtKB-KW"/>
</dbReference>
<keyword evidence="1" id="KW-0408">Iron</keyword>
<dbReference type="InterPro" id="IPR002840">
    <property type="entry name" value="PMDh-S-like_dom"/>
</dbReference>